<dbReference type="PROSITE" id="PS50011">
    <property type="entry name" value="PROTEIN_KINASE_DOM"/>
    <property type="match status" value="1"/>
</dbReference>
<comment type="caution">
    <text evidence="7">The sequence shown here is derived from an EMBL/GenBank/DDBJ whole genome shotgun (WGS) entry which is preliminary data.</text>
</comment>
<sequence length="864" mass="97717">MGNRFTTDAQPPRQRCNFDEKAARLLGLQNNLKQTEIDTLVDYYKRLDPNNEGLLPDQFRQATGDFIAAELTIDPKIIFNIFDIAEDGSQGRVTLREFILGYAILCRGTTESRLKYLFAIYEHNQQPMRYLSKEQLLSALKLIQRIASEINQNSDDLDDDDNDNQIRQLADQLIADSSDPQNEGLSYNDFIQQLKEDDVVTEWLDELKSVAGEHLKYIEKRELDLVELNMERNGLLHAESIARSSTHAEQYLPSTAASSSSRGVAKRPRIPMPKKQKLVRRDLRPPRLESLRSNARKDDAESDAYEDVNAAMPFIINYDDIKFGKTLGRGACATVYECQWMHVPVAVKVFNDGHGDAANMEKLSTSIEEGRKDVVGDYVEEFWLLLQIRHPNCLLYMGICFEPVVCIVTELYTGGSVANYLHGPNPRRFDPEKALEMLCGVARGMYYLHASTPPILHRDLKTSNILINQSLTHCVICDFGLSRQFVTGASGMWTKGSGKGRLVGTPYTMAPEIMNEMPYTPAADVYSFGIIMYEIYTGRFPFPKKTPIQLMFHVTEGNRPIFYEEDRVPKILEDLITRCWAEHPKQRPSFEEILDILTSEKLAVDVSERQKISTRTRKRFESWEEENDEDDFSKRLLEAVYRGQTELVGRLIEKGAKVNYSDYDKRTALHVAAAEGRTACIRLLISAGARLSFDRWNNSPLVDAMNYANRTGDSEPIRLLRSIEGRAAGHVEGCGVLDSHHRKTLTNQAAMIAAADGDVDGLERLIRSGLDLNCFDYDRRTPLMIAASEGRKDIVELLLEHGADVNHRDRWGSTAFHEAERGGYHDIIRLLTSTGSTGAVETSPMAMSIPSTCNDIHTDSIVYR</sequence>
<dbReference type="PRINTS" id="PR01415">
    <property type="entry name" value="ANKYRIN"/>
</dbReference>
<dbReference type="SMART" id="SM00220">
    <property type="entry name" value="S_TKc"/>
    <property type="match status" value="1"/>
</dbReference>
<dbReference type="PRINTS" id="PR00109">
    <property type="entry name" value="TYRKINASE"/>
</dbReference>
<dbReference type="PROSITE" id="PS50088">
    <property type="entry name" value="ANK_REPEAT"/>
    <property type="match status" value="2"/>
</dbReference>
<feature type="domain" description="Protein kinase" evidence="6">
    <location>
        <begin position="321"/>
        <end position="602"/>
    </location>
</feature>
<dbReference type="SUPFAM" id="SSF47473">
    <property type="entry name" value="EF-hand"/>
    <property type="match status" value="1"/>
</dbReference>
<feature type="compositionally biased region" description="Polar residues" evidence="5">
    <location>
        <begin position="247"/>
        <end position="262"/>
    </location>
</feature>
<organism evidence="7 8">
    <name type="scientific">Gracilariopsis chorda</name>
    <dbReference type="NCBI Taxonomy" id="448386"/>
    <lineage>
        <taxon>Eukaryota</taxon>
        <taxon>Rhodophyta</taxon>
        <taxon>Florideophyceae</taxon>
        <taxon>Rhodymeniophycidae</taxon>
        <taxon>Gracilariales</taxon>
        <taxon>Gracilariaceae</taxon>
        <taxon>Gracilariopsis</taxon>
    </lineage>
</organism>
<dbReference type="InterPro" id="IPR008271">
    <property type="entry name" value="Ser/Thr_kinase_AS"/>
</dbReference>
<dbReference type="InterPro" id="IPR036770">
    <property type="entry name" value="Ankyrin_rpt-contain_sf"/>
</dbReference>
<feature type="repeat" description="ANK" evidence="4">
    <location>
        <begin position="664"/>
        <end position="692"/>
    </location>
</feature>
<evidence type="ECO:0000256" key="5">
    <source>
        <dbReference type="SAM" id="MobiDB-lite"/>
    </source>
</evidence>
<dbReference type="PANTHER" id="PTHR44329:SF298">
    <property type="entry name" value="MIXED LINEAGE KINASE DOMAIN-LIKE PROTEIN"/>
    <property type="match status" value="1"/>
</dbReference>
<dbReference type="InterPro" id="IPR011992">
    <property type="entry name" value="EF-hand-dom_pair"/>
</dbReference>
<dbReference type="PROSITE" id="PS00108">
    <property type="entry name" value="PROTEIN_KINASE_ST"/>
    <property type="match status" value="1"/>
</dbReference>
<dbReference type="AlphaFoldDB" id="A0A2V3IXN4"/>
<evidence type="ECO:0000256" key="1">
    <source>
        <dbReference type="ARBA" id="ARBA00005843"/>
    </source>
</evidence>
<reference evidence="7 8" key="1">
    <citation type="journal article" date="2018" name="Mol. Biol. Evol.">
        <title>Analysis of the draft genome of the red seaweed Gracilariopsis chorda provides insights into genome size evolution in Rhodophyta.</title>
        <authorList>
            <person name="Lee J."/>
            <person name="Yang E.C."/>
            <person name="Graf L."/>
            <person name="Yang J.H."/>
            <person name="Qiu H."/>
            <person name="Zel Zion U."/>
            <person name="Chan C.X."/>
            <person name="Stephens T.G."/>
            <person name="Weber A.P.M."/>
            <person name="Boo G.H."/>
            <person name="Boo S.M."/>
            <person name="Kim K.M."/>
            <person name="Shin Y."/>
            <person name="Jung M."/>
            <person name="Lee S.J."/>
            <person name="Yim H.S."/>
            <person name="Lee J.H."/>
            <person name="Bhattacharya D."/>
            <person name="Yoon H.S."/>
        </authorList>
    </citation>
    <scope>NUCLEOTIDE SEQUENCE [LARGE SCALE GENOMIC DNA]</scope>
    <source>
        <strain evidence="7 8">SKKU-2015</strain>
        <tissue evidence="7">Whole body</tissue>
    </source>
</reference>
<dbReference type="Gene3D" id="1.25.40.20">
    <property type="entry name" value="Ankyrin repeat-containing domain"/>
    <property type="match status" value="2"/>
</dbReference>
<keyword evidence="8" id="KW-1185">Reference proteome</keyword>
<dbReference type="InterPro" id="IPR011009">
    <property type="entry name" value="Kinase-like_dom_sf"/>
</dbReference>
<evidence type="ECO:0000256" key="4">
    <source>
        <dbReference type="PROSITE-ProRule" id="PRU00023"/>
    </source>
</evidence>
<dbReference type="Pfam" id="PF07714">
    <property type="entry name" value="PK_Tyr_Ser-Thr"/>
    <property type="match status" value="1"/>
</dbReference>
<evidence type="ECO:0000259" key="6">
    <source>
        <dbReference type="PROSITE" id="PS50011"/>
    </source>
</evidence>
<feature type="compositionally biased region" description="Basic residues" evidence="5">
    <location>
        <begin position="264"/>
        <end position="278"/>
    </location>
</feature>
<dbReference type="Proteomes" id="UP000247409">
    <property type="component" value="Unassembled WGS sequence"/>
</dbReference>
<protein>
    <recommendedName>
        <fullName evidence="6">Protein kinase domain-containing protein</fullName>
    </recommendedName>
</protein>
<evidence type="ECO:0000256" key="2">
    <source>
        <dbReference type="ARBA" id="ARBA00022741"/>
    </source>
</evidence>
<evidence type="ECO:0000313" key="8">
    <source>
        <dbReference type="Proteomes" id="UP000247409"/>
    </source>
</evidence>
<dbReference type="Pfam" id="PF13637">
    <property type="entry name" value="Ank_4"/>
    <property type="match status" value="1"/>
</dbReference>
<keyword evidence="2" id="KW-0547">Nucleotide-binding</keyword>
<feature type="repeat" description="ANK" evidence="4">
    <location>
        <begin position="778"/>
        <end position="810"/>
    </location>
</feature>
<dbReference type="SMART" id="SM00248">
    <property type="entry name" value="ANK"/>
    <property type="match status" value="5"/>
</dbReference>
<dbReference type="Pfam" id="PF12796">
    <property type="entry name" value="Ank_2"/>
    <property type="match status" value="1"/>
</dbReference>
<dbReference type="InterPro" id="IPR051681">
    <property type="entry name" value="Ser/Thr_Kinases-Pseudokinases"/>
</dbReference>
<keyword evidence="4" id="KW-0040">ANK repeat</keyword>
<accession>A0A2V3IXN4</accession>
<dbReference type="GO" id="GO:0005524">
    <property type="term" value="F:ATP binding"/>
    <property type="evidence" value="ECO:0007669"/>
    <property type="project" value="UniProtKB-KW"/>
</dbReference>
<feature type="region of interest" description="Disordered" evidence="5">
    <location>
        <begin position="247"/>
        <end position="283"/>
    </location>
</feature>
<evidence type="ECO:0000313" key="7">
    <source>
        <dbReference type="EMBL" id="PXF46825.1"/>
    </source>
</evidence>
<dbReference type="PROSITE" id="PS50297">
    <property type="entry name" value="ANK_REP_REGION"/>
    <property type="match status" value="2"/>
</dbReference>
<dbReference type="OrthoDB" id="339325at2759"/>
<dbReference type="Gene3D" id="1.10.238.10">
    <property type="entry name" value="EF-hand"/>
    <property type="match status" value="1"/>
</dbReference>
<keyword evidence="3" id="KW-0067">ATP-binding</keyword>
<dbReference type="InterPro" id="IPR000719">
    <property type="entry name" value="Prot_kinase_dom"/>
</dbReference>
<dbReference type="SUPFAM" id="SSF48403">
    <property type="entry name" value="Ankyrin repeat"/>
    <property type="match status" value="1"/>
</dbReference>
<dbReference type="EMBL" id="NBIV01000032">
    <property type="protein sequence ID" value="PXF46825.1"/>
    <property type="molecule type" value="Genomic_DNA"/>
</dbReference>
<dbReference type="STRING" id="448386.A0A2V3IXN4"/>
<dbReference type="InterPro" id="IPR001245">
    <property type="entry name" value="Ser-Thr/Tyr_kinase_cat_dom"/>
</dbReference>
<dbReference type="GO" id="GO:0004674">
    <property type="term" value="F:protein serine/threonine kinase activity"/>
    <property type="evidence" value="ECO:0007669"/>
    <property type="project" value="TreeGrafter"/>
</dbReference>
<gene>
    <name evidence="7" type="ORF">BWQ96_03354</name>
</gene>
<dbReference type="InterPro" id="IPR002110">
    <property type="entry name" value="Ankyrin_rpt"/>
</dbReference>
<comment type="similarity">
    <text evidence="1">Belongs to the protein kinase superfamily. TKL Ser/Thr protein kinase family.</text>
</comment>
<dbReference type="CDD" id="cd13999">
    <property type="entry name" value="STKc_MAP3K-like"/>
    <property type="match status" value="1"/>
</dbReference>
<dbReference type="SUPFAM" id="SSF56112">
    <property type="entry name" value="Protein kinase-like (PK-like)"/>
    <property type="match status" value="1"/>
</dbReference>
<dbReference type="PANTHER" id="PTHR44329">
    <property type="entry name" value="SERINE/THREONINE-PROTEIN KINASE TNNI3K-RELATED"/>
    <property type="match status" value="1"/>
</dbReference>
<proteinExistence type="inferred from homology"/>
<evidence type="ECO:0000256" key="3">
    <source>
        <dbReference type="ARBA" id="ARBA00022840"/>
    </source>
</evidence>
<dbReference type="Gene3D" id="1.10.510.10">
    <property type="entry name" value="Transferase(Phosphotransferase) domain 1"/>
    <property type="match status" value="1"/>
</dbReference>
<name>A0A2V3IXN4_9FLOR</name>